<sequence>MGPEKTEDLLRGWTLMSCKGQVRQIKAWLKSQSILSEDQRKKLAQGNENSPVKLLKSPHANIRLNKYQKMARKPQRTIRRASKRKREGQSPSGTSLTNRTPEFPRKRRQPWTMFSIWKELLWNPKMRRRKE</sequence>
<proteinExistence type="predicted"/>
<dbReference type="AlphaFoldDB" id="A0A9Q3DNL6"/>
<name>A0A9Q3DNL6_9BASI</name>
<feature type="region of interest" description="Disordered" evidence="1">
    <location>
        <begin position="69"/>
        <end position="108"/>
    </location>
</feature>
<feature type="compositionally biased region" description="Basic residues" evidence="1">
    <location>
        <begin position="69"/>
        <end position="86"/>
    </location>
</feature>
<evidence type="ECO:0000313" key="2">
    <source>
        <dbReference type="EMBL" id="MBW0506775.1"/>
    </source>
</evidence>
<dbReference type="EMBL" id="AVOT02019298">
    <property type="protein sequence ID" value="MBW0506775.1"/>
    <property type="molecule type" value="Genomic_DNA"/>
</dbReference>
<evidence type="ECO:0000256" key="1">
    <source>
        <dbReference type="SAM" id="MobiDB-lite"/>
    </source>
</evidence>
<protein>
    <submittedName>
        <fullName evidence="2">Uncharacterized protein</fullName>
    </submittedName>
</protein>
<reference evidence="2" key="1">
    <citation type="submission" date="2021-03" db="EMBL/GenBank/DDBJ databases">
        <title>Draft genome sequence of rust myrtle Austropuccinia psidii MF-1, a brazilian biotype.</title>
        <authorList>
            <person name="Quecine M.C."/>
            <person name="Pachon D.M.R."/>
            <person name="Bonatelli M.L."/>
            <person name="Correr F.H."/>
            <person name="Franceschini L.M."/>
            <person name="Leite T.F."/>
            <person name="Margarido G.R.A."/>
            <person name="Almeida C.A."/>
            <person name="Ferrarezi J.A."/>
            <person name="Labate C.A."/>
        </authorList>
    </citation>
    <scope>NUCLEOTIDE SEQUENCE</scope>
    <source>
        <strain evidence="2">MF-1</strain>
    </source>
</reference>
<evidence type="ECO:0000313" key="3">
    <source>
        <dbReference type="Proteomes" id="UP000765509"/>
    </source>
</evidence>
<comment type="caution">
    <text evidence="2">The sequence shown here is derived from an EMBL/GenBank/DDBJ whole genome shotgun (WGS) entry which is preliminary data.</text>
</comment>
<keyword evidence="3" id="KW-1185">Reference proteome</keyword>
<gene>
    <name evidence="2" type="ORF">O181_046490</name>
</gene>
<dbReference type="Proteomes" id="UP000765509">
    <property type="component" value="Unassembled WGS sequence"/>
</dbReference>
<accession>A0A9Q3DNL6</accession>
<organism evidence="2 3">
    <name type="scientific">Austropuccinia psidii MF-1</name>
    <dbReference type="NCBI Taxonomy" id="1389203"/>
    <lineage>
        <taxon>Eukaryota</taxon>
        <taxon>Fungi</taxon>
        <taxon>Dikarya</taxon>
        <taxon>Basidiomycota</taxon>
        <taxon>Pucciniomycotina</taxon>
        <taxon>Pucciniomycetes</taxon>
        <taxon>Pucciniales</taxon>
        <taxon>Sphaerophragmiaceae</taxon>
        <taxon>Austropuccinia</taxon>
    </lineage>
</organism>
<feature type="compositionally biased region" description="Polar residues" evidence="1">
    <location>
        <begin position="89"/>
        <end position="100"/>
    </location>
</feature>